<protein>
    <recommendedName>
        <fullName evidence="14">ATP-dependent 6-phosphofructokinase</fullName>
        <shortName evidence="14">ATP-PFK</shortName>
        <shortName evidence="14">Phosphofructokinase</shortName>
        <ecNumber evidence="14">2.7.1.11</ecNumber>
    </recommendedName>
    <alternativeName>
        <fullName evidence="14">Phosphohexokinase</fullName>
    </alternativeName>
</protein>
<dbReference type="RefSeq" id="WP_344826465.1">
    <property type="nucleotide sequence ID" value="NZ_BAABEZ010000022.1"/>
</dbReference>
<evidence type="ECO:0000313" key="17">
    <source>
        <dbReference type="Proteomes" id="UP001501410"/>
    </source>
</evidence>
<name>A0ABP8MTW7_9BACT</name>
<comment type="cofactor">
    <cofactor evidence="1 14">
        <name>Mg(2+)</name>
        <dbReference type="ChEBI" id="CHEBI:18420"/>
    </cofactor>
</comment>
<feature type="binding site" evidence="14">
    <location>
        <position position="103"/>
    </location>
    <ligand>
        <name>Mg(2+)</name>
        <dbReference type="ChEBI" id="CHEBI:18420"/>
        <note>catalytic</note>
    </ligand>
</feature>
<keyword evidence="4 14" id="KW-0963">Cytoplasm</keyword>
<sequence>MKRIGVMTSGGDSPGMNAAIRAVVRTAIYHKLEVVGIRRGYQGMIDNDMSVMQTTDVSSIIQRGGTVLKTARSKDFMTPEGMKQAYDNLQAQHIDGLVLIGGDGTFRGANAFFDQYAIPAVGLPGTIDKDLSGTDFTIGFDTAVNTAVEAIDKIRDTADAHNRIFVVEVMGRDAGYIALYSGLSCGAEDILIPELKTDMGEVVTRILDDKRRKKDVHIIVVAEGDDFGNAEAVKAVLTDSVPDADIRVCVLGHIQRGGAPSMADRVLASRLGYAAVNALLRGEKQVMIGQINNEIVSTPFKEVVKQSAQIPADMAEMTVVLTA</sequence>
<dbReference type="Pfam" id="PF00365">
    <property type="entry name" value="PFK"/>
    <property type="match status" value="1"/>
</dbReference>
<gene>
    <name evidence="14 16" type="primary">pfkA</name>
    <name evidence="16" type="ORF">GCM10023092_20660</name>
</gene>
<evidence type="ECO:0000313" key="16">
    <source>
        <dbReference type="EMBL" id="GAA4456019.1"/>
    </source>
</evidence>
<dbReference type="HAMAP" id="MF_00339">
    <property type="entry name" value="Phosphofructokinase_I_B1"/>
    <property type="match status" value="1"/>
</dbReference>
<evidence type="ECO:0000256" key="5">
    <source>
        <dbReference type="ARBA" id="ARBA00022533"/>
    </source>
</evidence>
<dbReference type="InterPro" id="IPR022953">
    <property type="entry name" value="ATP_PFK"/>
</dbReference>
<keyword evidence="5 14" id="KW-0021">Allosteric enzyme</keyword>
<feature type="binding site" evidence="14">
    <location>
        <position position="11"/>
    </location>
    <ligand>
        <name>ATP</name>
        <dbReference type="ChEBI" id="CHEBI:30616"/>
    </ligand>
</feature>
<dbReference type="InterPro" id="IPR012003">
    <property type="entry name" value="ATP_PFK_prok-type"/>
</dbReference>
<evidence type="ECO:0000259" key="15">
    <source>
        <dbReference type="Pfam" id="PF00365"/>
    </source>
</evidence>
<keyword evidence="17" id="KW-1185">Reference proteome</keyword>
<dbReference type="SUPFAM" id="SSF53784">
    <property type="entry name" value="Phosphofructokinase"/>
    <property type="match status" value="1"/>
</dbReference>
<organism evidence="16 17">
    <name type="scientific">Rurimicrobium arvi</name>
    <dbReference type="NCBI Taxonomy" id="2049916"/>
    <lineage>
        <taxon>Bacteria</taxon>
        <taxon>Pseudomonadati</taxon>
        <taxon>Bacteroidota</taxon>
        <taxon>Chitinophagia</taxon>
        <taxon>Chitinophagales</taxon>
        <taxon>Chitinophagaceae</taxon>
        <taxon>Rurimicrobium</taxon>
    </lineage>
</organism>
<feature type="domain" description="Phosphofructokinase" evidence="15">
    <location>
        <begin position="3"/>
        <end position="279"/>
    </location>
</feature>
<feature type="binding site" evidence="14">
    <location>
        <begin position="21"/>
        <end position="25"/>
    </location>
    <ligand>
        <name>ADP</name>
        <dbReference type="ChEBI" id="CHEBI:456216"/>
        <note>allosteric activator; ligand shared between dimeric partners</note>
    </ligand>
</feature>
<keyword evidence="12 14" id="KW-0324">Glycolysis</keyword>
<dbReference type="NCBIfam" id="NF002872">
    <property type="entry name" value="PRK03202.1"/>
    <property type="match status" value="1"/>
</dbReference>
<feature type="binding site" evidence="14">
    <location>
        <begin position="72"/>
        <end position="73"/>
    </location>
    <ligand>
        <name>ATP</name>
        <dbReference type="ChEBI" id="CHEBI:30616"/>
    </ligand>
</feature>
<dbReference type="EMBL" id="BAABEZ010000022">
    <property type="protein sequence ID" value="GAA4456019.1"/>
    <property type="molecule type" value="Genomic_DNA"/>
</dbReference>
<feature type="binding site" description="in other chain" evidence="14">
    <location>
        <begin position="253"/>
        <end position="256"/>
    </location>
    <ligand>
        <name>substrate</name>
        <note>ligand shared between dimeric partners</note>
    </ligand>
</feature>
<feature type="binding site" description="in other chain" evidence="14">
    <location>
        <begin position="214"/>
        <end position="216"/>
    </location>
    <ligand>
        <name>ADP</name>
        <dbReference type="ChEBI" id="CHEBI:456216"/>
        <note>allosteric activator; ligand shared between dimeric partners</note>
    </ligand>
</feature>
<evidence type="ECO:0000256" key="13">
    <source>
        <dbReference type="ARBA" id="ARBA00048070"/>
    </source>
</evidence>
<comment type="subunit">
    <text evidence="14">Homotetramer.</text>
</comment>
<reference evidence="17" key="1">
    <citation type="journal article" date="2019" name="Int. J. Syst. Evol. Microbiol.">
        <title>The Global Catalogue of Microorganisms (GCM) 10K type strain sequencing project: providing services to taxonomists for standard genome sequencing and annotation.</title>
        <authorList>
            <consortium name="The Broad Institute Genomics Platform"/>
            <consortium name="The Broad Institute Genome Sequencing Center for Infectious Disease"/>
            <person name="Wu L."/>
            <person name="Ma J."/>
        </authorList>
    </citation>
    <scope>NUCLEOTIDE SEQUENCE [LARGE SCALE GENOMIC DNA]</scope>
    <source>
        <strain evidence="17">JCM 31921</strain>
    </source>
</reference>
<evidence type="ECO:0000256" key="3">
    <source>
        <dbReference type="ARBA" id="ARBA00004679"/>
    </source>
</evidence>
<comment type="function">
    <text evidence="14">Catalyzes the phosphorylation of D-fructose 6-phosphate to fructose 1,6-bisphosphate by ATP, the first committing step of glycolysis.</text>
</comment>
<dbReference type="InterPro" id="IPR012828">
    <property type="entry name" value="PFKA_ATP_prok"/>
</dbReference>
<dbReference type="Gene3D" id="3.40.50.450">
    <property type="match status" value="1"/>
</dbReference>
<comment type="pathway">
    <text evidence="3 14">Carbohydrate degradation; glycolysis; D-glyceraldehyde 3-phosphate and glycerone phosphate from D-glucose: step 3/4.</text>
</comment>
<keyword evidence="9 14" id="KW-0418">Kinase</keyword>
<accession>A0ABP8MTW7</accession>
<keyword evidence="11 14" id="KW-0460">Magnesium</keyword>
<comment type="activity regulation">
    <text evidence="14">Allosterically activated by ADP and other diphosphonucleosides, and allosterically inhibited by phosphoenolpyruvate.</text>
</comment>
<evidence type="ECO:0000256" key="4">
    <source>
        <dbReference type="ARBA" id="ARBA00022490"/>
    </source>
</evidence>
<proteinExistence type="inferred from homology"/>
<dbReference type="InterPro" id="IPR035966">
    <property type="entry name" value="PKF_sf"/>
</dbReference>
<dbReference type="PIRSF" id="PIRSF000532">
    <property type="entry name" value="ATP_PFK_prok"/>
    <property type="match status" value="1"/>
</dbReference>
<dbReference type="Gene3D" id="3.40.50.460">
    <property type="entry name" value="Phosphofructokinase domain"/>
    <property type="match status" value="1"/>
</dbReference>
<dbReference type="Proteomes" id="UP001501410">
    <property type="component" value="Unassembled WGS sequence"/>
</dbReference>
<evidence type="ECO:0000256" key="10">
    <source>
        <dbReference type="ARBA" id="ARBA00022840"/>
    </source>
</evidence>
<keyword evidence="8 14" id="KW-0547">Nucleotide-binding</keyword>
<evidence type="ECO:0000256" key="2">
    <source>
        <dbReference type="ARBA" id="ARBA00004496"/>
    </source>
</evidence>
<comment type="caution">
    <text evidence="16">The sequence shown here is derived from an EMBL/GenBank/DDBJ whole genome shotgun (WGS) entry which is preliminary data.</text>
</comment>
<feature type="binding site" description="in other chain" evidence="14">
    <location>
        <position position="155"/>
    </location>
    <ligand>
        <name>ADP</name>
        <dbReference type="ChEBI" id="CHEBI:456216"/>
        <note>allosteric activator; ligand shared between dimeric partners</note>
    </ligand>
</feature>
<dbReference type="PANTHER" id="PTHR13697">
    <property type="entry name" value="PHOSPHOFRUCTOKINASE"/>
    <property type="match status" value="1"/>
</dbReference>
<feature type="binding site" description="in other chain" evidence="14">
    <location>
        <begin position="186"/>
        <end position="188"/>
    </location>
    <ligand>
        <name>ADP</name>
        <dbReference type="ChEBI" id="CHEBI:456216"/>
        <note>allosteric activator; ligand shared between dimeric partners</note>
    </ligand>
</feature>
<dbReference type="InterPro" id="IPR015912">
    <property type="entry name" value="Phosphofructokinase_CS"/>
</dbReference>
<evidence type="ECO:0000256" key="1">
    <source>
        <dbReference type="ARBA" id="ARBA00001946"/>
    </source>
</evidence>
<dbReference type="PROSITE" id="PS00433">
    <property type="entry name" value="PHOSPHOFRUCTOKINASE"/>
    <property type="match status" value="1"/>
</dbReference>
<evidence type="ECO:0000256" key="7">
    <source>
        <dbReference type="ARBA" id="ARBA00022723"/>
    </source>
</evidence>
<evidence type="ECO:0000256" key="6">
    <source>
        <dbReference type="ARBA" id="ARBA00022679"/>
    </source>
</evidence>
<dbReference type="NCBIfam" id="TIGR02482">
    <property type="entry name" value="PFKA_ATP"/>
    <property type="match status" value="1"/>
</dbReference>
<keyword evidence="10 14" id="KW-0067">ATP-binding</keyword>
<keyword evidence="6 14" id="KW-0808">Transferase</keyword>
<dbReference type="InterPro" id="IPR000023">
    <property type="entry name" value="Phosphofructokinase_dom"/>
</dbReference>
<feature type="binding site" description="in other chain" evidence="14">
    <location>
        <position position="223"/>
    </location>
    <ligand>
        <name>substrate</name>
        <note>ligand shared between dimeric partners</note>
    </ligand>
</feature>
<evidence type="ECO:0000256" key="8">
    <source>
        <dbReference type="ARBA" id="ARBA00022741"/>
    </source>
</evidence>
<feature type="binding site" description="in other chain" evidence="14">
    <location>
        <begin position="126"/>
        <end position="128"/>
    </location>
    <ligand>
        <name>substrate</name>
        <note>ligand shared between dimeric partners</note>
    </ligand>
</feature>
<comment type="catalytic activity">
    <reaction evidence="13 14">
        <text>beta-D-fructose 6-phosphate + ATP = beta-D-fructose 1,6-bisphosphate + ADP + H(+)</text>
        <dbReference type="Rhea" id="RHEA:16109"/>
        <dbReference type="ChEBI" id="CHEBI:15378"/>
        <dbReference type="ChEBI" id="CHEBI:30616"/>
        <dbReference type="ChEBI" id="CHEBI:32966"/>
        <dbReference type="ChEBI" id="CHEBI:57634"/>
        <dbReference type="ChEBI" id="CHEBI:456216"/>
        <dbReference type="EC" id="2.7.1.11"/>
    </reaction>
</comment>
<evidence type="ECO:0000256" key="9">
    <source>
        <dbReference type="ARBA" id="ARBA00022777"/>
    </source>
</evidence>
<evidence type="ECO:0000256" key="11">
    <source>
        <dbReference type="ARBA" id="ARBA00022842"/>
    </source>
</evidence>
<feature type="binding site" evidence="14">
    <location>
        <position position="247"/>
    </location>
    <ligand>
        <name>substrate</name>
        <note>ligand shared between dimeric partners</note>
    </ligand>
</feature>
<feature type="binding site" description="in other chain" evidence="14">
    <location>
        <begin position="170"/>
        <end position="172"/>
    </location>
    <ligand>
        <name>substrate</name>
        <note>ligand shared between dimeric partners</note>
    </ligand>
</feature>
<feature type="binding site" description="in other chain" evidence="14">
    <location>
        <position position="212"/>
    </location>
    <ligand>
        <name>ADP</name>
        <dbReference type="ChEBI" id="CHEBI:456216"/>
        <note>allosteric activator; ligand shared between dimeric partners</note>
    </ligand>
</feature>
<evidence type="ECO:0000256" key="14">
    <source>
        <dbReference type="HAMAP-Rule" id="MF_00339"/>
    </source>
</evidence>
<feature type="active site" description="Proton acceptor" evidence="14">
    <location>
        <position position="128"/>
    </location>
</feature>
<dbReference type="EC" id="2.7.1.11" evidence="14"/>
<evidence type="ECO:0000256" key="12">
    <source>
        <dbReference type="ARBA" id="ARBA00023152"/>
    </source>
</evidence>
<comment type="similarity">
    <text evidence="14">Belongs to the phosphofructokinase type A (PFKA) family. ATP-dependent PFK group I subfamily. Prokaryotic clade 'B1' sub-subfamily.</text>
</comment>
<comment type="subcellular location">
    <subcellularLocation>
        <location evidence="2 14">Cytoplasm</location>
    </subcellularLocation>
</comment>
<feature type="binding site" evidence="14">
    <location>
        <position position="163"/>
    </location>
    <ligand>
        <name>substrate</name>
        <note>ligand shared between dimeric partners</note>
    </ligand>
</feature>
<dbReference type="PRINTS" id="PR00476">
    <property type="entry name" value="PHFRCTKINASE"/>
</dbReference>
<comment type="caution">
    <text evidence="14">Lacks conserved residue(s) required for the propagation of feature annotation.</text>
</comment>
<keyword evidence="7 14" id="KW-0479">Metal-binding</keyword>
<feature type="binding site" evidence="14">
    <location>
        <begin position="102"/>
        <end position="105"/>
    </location>
    <ligand>
        <name>ATP</name>
        <dbReference type="ChEBI" id="CHEBI:30616"/>
    </ligand>
</feature>
<dbReference type="PANTHER" id="PTHR13697:SF4">
    <property type="entry name" value="ATP-DEPENDENT 6-PHOSPHOFRUCTOKINASE"/>
    <property type="match status" value="1"/>
</dbReference>